<keyword evidence="4 7" id="KW-0812">Transmembrane</keyword>
<comment type="caution">
    <text evidence="8">The sequence shown here is derived from an EMBL/GenBank/DDBJ whole genome shotgun (WGS) entry which is preliminary data.</text>
</comment>
<evidence type="ECO:0000313" key="9">
    <source>
        <dbReference type="Proteomes" id="UP000176609"/>
    </source>
</evidence>
<dbReference type="GO" id="GO:0005886">
    <property type="term" value="C:plasma membrane"/>
    <property type="evidence" value="ECO:0007669"/>
    <property type="project" value="UniProtKB-SubCell"/>
</dbReference>
<feature type="transmembrane region" description="Helical" evidence="7">
    <location>
        <begin position="20"/>
        <end position="42"/>
    </location>
</feature>
<name>A0A1F6APQ5_9BACT</name>
<dbReference type="Pfam" id="PF13440">
    <property type="entry name" value="Polysacc_synt_3"/>
    <property type="match status" value="1"/>
</dbReference>
<dbReference type="Proteomes" id="UP000176609">
    <property type="component" value="Unassembled WGS sequence"/>
</dbReference>
<feature type="transmembrane region" description="Helical" evidence="7">
    <location>
        <begin position="447"/>
        <end position="466"/>
    </location>
</feature>
<feature type="transmembrane region" description="Helical" evidence="7">
    <location>
        <begin position="364"/>
        <end position="384"/>
    </location>
</feature>
<evidence type="ECO:0000256" key="4">
    <source>
        <dbReference type="ARBA" id="ARBA00022692"/>
    </source>
</evidence>
<evidence type="ECO:0000256" key="7">
    <source>
        <dbReference type="SAM" id="Phobius"/>
    </source>
</evidence>
<feature type="transmembrane region" description="Helical" evidence="7">
    <location>
        <begin position="390"/>
        <end position="408"/>
    </location>
</feature>
<evidence type="ECO:0000256" key="6">
    <source>
        <dbReference type="ARBA" id="ARBA00023136"/>
    </source>
</evidence>
<evidence type="ECO:0000256" key="1">
    <source>
        <dbReference type="ARBA" id="ARBA00004651"/>
    </source>
</evidence>
<evidence type="ECO:0000256" key="3">
    <source>
        <dbReference type="ARBA" id="ARBA00022475"/>
    </source>
</evidence>
<proteinExistence type="inferred from homology"/>
<comment type="similarity">
    <text evidence="2">Belongs to the polysaccharide synthase family.</text>
</comment>
<sequence>MEEEELSLIKRKIVSGVVALTSRTFILQVIAFVSTFILTILLSPSVFGVFFVVSAVISFLSYFSDIGLAAALIQKKTEPTQKELTSVFTLQQLLVLIIVIGAYILSPYISQFYKLTPDGIFLLRSLIIAFLLSSLKTIPSILLERKLEFSRLIIPQILETFSFYLVAIYLAFRGFGISSFAWAAIIRGVVGLIAIYVISPWRISIGISYSSIKSLLSFGIPFQTNSFLALIKDDLMTIFLGKVLPFSQVGYIGWAKKWAETPLRLIMDSIIRVTFPAYSRLQDEKKILGMAMGKSIFFLALFILPTTTLLTIYMKPMIFLVPKYLKWEPALTSFYLFAFSSVMAAFSSPLVNALNALGKIKSTLVLMVIWTTLTWILVPLLIFFYGYIGVAIAAFVMSFTVFIPILVTRKYIFFPLGSPLFKPVIATIFVAVIAFLSNIFVNSLVGLIISISISFLSFGLIIWFWMREEIKPYLPKFLNLYS</sequence>
<feature type="transmembrane region" description="Helical" evidence="7">
    <location>
        <begin position="152"/>
        <end position="172"/>
    </location>
</feature>
<keyword evidence="3" id="KW-1003">Cell membrane</keyword>
<gene>
    <name evidence="8" type="ORF">A2960_00645</name>
</gene>
<feature type="transmembrane region" description="Helical" evidence="7">
    <location>
        <begin position="48"/>
        <end position="73"/>
    </location>
</feature>
<keyword evidence="5 7" id="KW-1133">Transmembrane helix</keyword>
<dbReference type="PANTHER" id="PTHR30250:SF10">
    <property type="entry name" value="LIPOPOLYSACCHARIDE BIOSYNTHESIS PROTEIN WZXC"/>
    <property type="match status" value="1"/>
</dbReference>
<dbReference type="PANTHER" id="PTHR30250">
    <property type="entry name" value="PST FAMILY PREDICTED COLANIC ACID TRANSPORTER"/>
    <property type="match status" value="1"/>
</dbReference>
<keyword evidence="6 7" id="KW-0472">Membrane</keyword>
<protein>
    <submittedName>
        <fullName evidence="8">Uncharacterized protein</fullName>
    </submittedName>
</protein>
<feature type="transmembrane region" description="Helical" evidence="7">
    <location>
        <begin position="295"/>
        <end position="314"/>
    </location>
</feature>
<evidence type="ECO:0000256" key="2">
    <source>
        <dbReference type="ARBA" id="ARBA00007430"/>
    </source>
</evidence>
<evidence type="ECO:0000256" key="5">
    <source>
        <dbReference type="ARBA" id="ARBA00022989"/>
    </source>
</evidence>
<feature type="transmembrane region" description="Helical" evidence="7">
    <location>
        <begin position="121"/>
        <end position="143"/>
    </location>
</feature>
<accession>A0A1F6APQ5</accession>
<feature type="transmembrane region" description="Helical" evidence="7">
    <location>
        <begin position="334"/>
        <end position="357"/>
    </location>
</feature>
<feature type="transmembrane region" description="Helical" evidence="7">
    <location>
        <begin position="85"/>
        <end position="109"/>
    </location>
</feature>
<reference evidence="8 9" key="1">
    <citation type="journal article" date="2016" name="Nat. Commun.">
        <title>Thousands of microbial genomes shed light on interconnected biogeochemical processes in an aquifer system.</title>
        <authorList>
            <person name="Anantharaman K."/>
            <person name="Brown C.T."/>
            <person name="Hug L.A."/>
            <person name="Sharon I."/>
            <person name="Castelle C.J."/>
            <person name="Probst A.J."/>
            <person name="Thomas B.C."/>
            <person name="Singh A."/>
            <person name="Wilkins M.J."/>
            <person name="Karaoz U."/>
            <person name="Brodie E.L."/>
            <person name="Williams K.H."/>
            <person name="Hubbard S.S."/>
            <person name="Banfield J.F."/>
        </authorList>
    </citation>
    <scope>NUCLEOTIDE SEQUENCE [LARGE SCALE GENOMIC DNA]</scope>
</reference>
<evidence type="ECO:0000313" key="8">
    <source>
        <dbReference type="EMBL" id="OGG26666.1"/>
    </source>
</evidence>
<comment type="subcellular location">
    <subcellularLocation>
        <location evidence="1">Cell membrane</location>
        <topology evidence="1">Multi-pass membrane protein</topology>
    </subcellularLocation>
</comment>
<organism evidence="8 9">
    <name type="scientific">Candidatus Gottesmanbacteria bacterium RIFCSPLOWO2_01_FULL_39_12b</name>
    <dbReference type="NCBI Taxonomy" id="1798388"/>
    <lineage>
        <taxon>Bacteria</taxon>
        <taxon>Candidatus Gottesmaniibacteriota</taxon>
    </lineage>
</organism>
<dbReference type="InterPro" id="IPR050833">
    <property type="entry name" value="Poly_Biosynth_Transport"/>
</dbReference>
<feature type="transmembrane region" description="Helical" evidence="7">
    <location>
        <begin position="420"/>
        <end position="441"/>
    </location>
</feature>
<dbReference type="EMBL" id="MFJR01000007">
    <property type="protein sequence ID" value="OGG26666.1"/>
    <property type="molecule type" value="Genomic_DNA"/>
</dbReference>
<feature type="transmembrane region" description="Helical" evidence="7">
    <location>
        <begin position="178"/>
        <end position="198"/>
    </location>
</feature>
<dbReference type="AlphaFoldDB" id="A0A1F6APQ5"/>